<keyword evidence="1 2" id="KW-0732">Signal</keyword>
<name>A0AAQ3AZG7_9VIBR</name>
<dbReference type="InterPro" id="IPR032636">
    <property type="entry name" value="Pilus_assem_E-set-like_dom"/>
</dbReference>
<gene>
    <name evidence="5" type="ORF">PUN50_09470</name>
</gene>
<feature type="domain" description="Pilus assembly protein E-set like" evidence="4">
    <location>
        <begin position="269"/>
        <end position="332"/>
    </location>
</feature>
<evidence type="ECO:0000313" key="5">
    <source>
        <dbReference type="EMBL" id="WDG06980.1"/>
    </source>
</evidence>
<proteinExistence type="predicted"/>
<protein>
    <submittedName>
        <fullName evidence="5">TcfC E-set like domain-containing protein</fullName>
    </submittedName>
</protein>
<feature type="chain" id="PRO_5043006115" evidence="2">
    <location>
        <begin position="24"/>
        <end position="922"/>
    </location>
</feature>
<evidence type="ECO:0000256" key="2">
    <source>
        <dbReference type="SAM" id="SignalP"/>
    </source>
</evidence>
<dbReference type="EMBL" id="CP117988">
    <property type="protein sequence ID" value="WDG06980.1"/>
    <property type="molecule type" value="Genomic_DNA"/>
</dbReference>
<dbReference type="InterPro" id="IPR031917">
    <property type="entry name" value="Pilus_assem_C"/>
</dbReference>
<feature type="signal peptide" evidence="2">
    <location>
        <begin position="1"/>
        <end position="23"/>
    </location>
</feature>
<dbReference type="Pfam" id="PF16967">
    <property type="entry name" value="TcfC"/>
    <property type="match status" value="1"/>
</dbReference>
<dbReference type="RefSeq" id="WP_274290234.1">
    <property type="nucleotide sequence ID" value="NZ_CP117988.1"/>
</dbReference>
<organism evidence="5 6">
    <name type="scientific">Vibrio campbellii</name>
    <dbReference type="NCBI Taxonomy" id="680"/>
    <lineage>
        <taxon>Bacteria</taxon>
        <taxon>Pseudomonadati</taxon>
        <taxon>Pseudomonadota</taxon>
        <taxon>Gammaproteobacteria</taxon>
        <taxon>Vibrionales</taxon>
        <taxon>Vibrionaceae</taxon>
        <taxon>Vibrio</taxon>
    </lineage>
</organism>
<dbReference type="Pfam" id="PF15976">
    <property type="entry name" value="CooC_C"/>
    <property type="match status" value="1"/>
</dbReference>
<dbReference type="AlphaFoldDB" id="A0AAQ3AZG7"/>
<accession>A0AAQ3AZG7</accession>
<sequence length="922" mass="102937">MKKTRLFTTAALSTITLPLIASASSVPEGFKDFFQQQKRDVEIKGIDGTFFSVPMLVTYDSVRLEDPKDARGFITHLVLSGLSEDAAREIVSTLQHGQSNSVDCVGDLNLCSLAPQTFDTFYDYHSNKLYLYVNKEMLEDNKPKALEKNYAATYNENAGIINDASLYTSSDLSDNTTVSLSDQLIWGLPYGSIHIDSYVSNQEDASELNYGYYNLEYKAVRMTSGYHQDRLALNSTSFLLNGTQYHDLNASLSSSKNLSRTNKKDDQFLFYYAPSPGVLKVYKDDQIIVQRSVGEGQGSLRYSELPHGVYDVVIEISTGNQVVSSESARIYNANTDTLNTGEFDYLLSAGQFQGNETTQLNPDSTTELAQSFDDTAYFQGLVAYKWSDAHTVAIGSTITDNYVMNQIGFKGYLPFDSRYEVSFSSIESEAFYVSGYWNIDSIGITYEKLTNDERNIFAEYLYGSTSKEQLSISSSFALGADIRGYGSVNYLNQTDFYDNELTNWFISSGLSIPFILNSSLDLNLSFSNEELVSNWDQGEATIALNWSVPLSSILSGNTGVTFDEDGFSQYTNRLESRDLVKRDDTDLRVTLSNSYSQNSPDTTLNSLTTYGSQHNRYYQADGFAYIADNGERSFNATLNSTQVIGKNSLNFTTQHGDAFVAVDTKDNIRFDKDEEQTKGLLVIRSDDKFNRKEYINNESALIPLGEYQASTVELDVESVALHNSGQQSVTAYTHPGTVVELNSNVSRVISFVSKFKDIFGNNIEEVKCSGPACLEISNITSGIHKIDVQEGLSFTLTSDGQQCYLPSVDDAKQLNFGTNYCQPDLSPMESIVLVKNHREINVMYIGEFDDLAMIKPQLQAMTDQGMEILTTQLGRKSFVYLTGETGLQLTQQQQQDIENVARYARSETPREQDFVLNRPEGN</sequence>
<evidence type="ECO:0000313" key="6">
    <source>
        <dbReference type="Proteomes" id="UP001219537"/>
    </source>
</evidence>
<dbReference type="Proteomes" id="UP001219537">
    <property type="component" value="Chromosome 1"/>
</dbReference>
<evidence type="ECO:0000259" key="4">
    <source>
        <dbReference type="Pfam" id="PF16967"/>
    </source>
</evidence>
<feature type="domain" description="Pilus assembly protein C-terminal" evidence="3">
    <location>
        <begin position="734"/>
        <end position="822"/>
    </location>
</feature>
<evidence type="ECO:0000256" key="1">
    <source>
        <dbReference type="ARBA" id="ARBA00022729"/>
    </source>
</evidence>
<reference evidence="5" key="1">
    <citation type="submission" date="2023-02" db="EMBL/GenBank/DDBJ databases">
        <title>Isolation, identification, and genome analysis of Vibrio campbellii in the Penaeus vannamei larvae stage.</title>
        <authorList>
            <person name="Huang T."/>
            <person name="Zhang B."/>
        </authorList>
    </citation>
    <scope>NUCLEOTIDE SEQUENCE</scope>
    <source>
        <strain evidence="5">20220413_1</strain>
    </source>
</reference>
<evidence type="ECO:0000259" key="3">
    <source>
        <dbReference type="Pfam" id="PF15976"/>
    </source>
</evidence>